<name>A0A3P7NSZ1_9FIRM</name>
<dbReference type="SUPFAM" id="SSF103088">
    <property type="entry name" value="OmpA-like"/>
    <property type="match status" value="1"/>
</dbReference>
<proteinExistence type="inferred from homology"/>
<reference evidence="9 10" key="1">
    <citation type="submission" date="2018-09" db="EMBL/GenBank/DDBJ databases">
        <authorList>
            <person name="Postec A."/>
        </authorList>
    </citation>
    <scope>NUCLEOTIDE SEQUENCE [LARGE SCALE GENOMIC DNA]</scope>
    <source>
        <strain evidence="9">70B-A</strain>
    </source>
</reference>
<feature type="domain" description="OmpA-like" evidence="8">
    <location>
        <begin position="141"/>
        <end position="265"/>
    </location>
</feature>
<dbReference type="Pfam" id="PF13677">
    <property type="entry name" value="MotB_plug"/>
    <property type="match status" value="1"/>
</dbReference>
<dbReference type="Proteomes" id="UP000279029">
    <property type="component" value="Chromosome"/>
</dbReference>
<gene>
    <name evidence="9" type="ORF">PATL70BA_0460</name>
</gene>
<comment type="similarity">
    <text evidence="2">Belongs to the MotB family.</text>
</comment>
<dbReference type="Gene3D" id="3.30.1330.60">
    <property type="entry name" value="OmpA-like domain"/>
    <property type="match status" value="1"/>
</dbReference>
<dbReference type="InterPro" id="IPR006665">
    <property type="entry name" value="OmpA-like"/>
</dbReference>
<dbReference type="OrthoDB" id="9815217at2"/>
<keyword evidence="4" id="KW-0812">Transmembrane</keyword>
<evidence type="ECO:0000256" key="1">
    <source>
        <dbReference type="ARBA" id="ARBA00004162"/>
    </source>
</evidence>
<dbReference type="PROSITE" id="PS51123">
    <property type="entry name" value="OMPA_2"/>
    <property type="match status" value="1"/>
</dbReference>
<dbReference type="GO" id="GO:0005886">
    <property type="term" value="C:plasma membrane"/>
    <property type="evidence" value="ECO:0007669"/>
    <property type="project" value="UniProtKB-SubCell"/>
</dbReference>
<evidence type="ECO:0000256" key="5">
    <source>
        <dbReference type="ARBA" id="ARBA00022989"/>
    </source>
</evidence>
<evidence type="ECO:0000313" key="10">
    <source>
        <dbReference type="Proteomes" id="UP000279029"/>
    </source>
</evidence>
<evidence type="ECO:0000256" key="3">
    <source>
        <dbReference type="ARBA" id="ARBA00022475"/>
    </source>
</evidence>
<keyword evidence="6 7" id="KW-0472">Membrane</keyword>
<dbReference type="InterPro" id="IPR036737">
    <property type="entry name" value="OmpA-like_sf"/>
</dbReference>
<accession>A0A3P7NSZ1</accession>
<evidence type="ECO:0000256" key="2">
    <source>
        <dbReference type="ARBA" id="ARBA00008914"/>
    </source>
</evidence>
<comment type="subcellular location">
    <subcellularLocation>
        <location evidence="1">Cell membrane</location>
        <topology evidence="1">Single-pass membrane protein</topology>
    </subcellularLocation>
</comment>
<dbReference type="AlphaFoldDB" id="A0A3P7NSZ1"/>
<evidence type="ECO:0000256" key="6">
    <source>
        <dbReference type="ARBA" id="ARBA00023136"/>
    </source>
</evidence>
<dbReference type="Pfam" id="PF00691">
    <property type="entry name" value="OmpA"/>
    <property type="match status" value="1"/>
</dbReference>
<dbReference type="EMBL" id="LR130778">
    <property type="protein sequence ID" value="VDN46314.1"/>
    <property type="molecule type" value="Genomic_DNA"/>
</dbReference>
<dbReference type="PANTHER" id="PTHR30329">
    <property type="entry name" value="STATOR ELEMENT OF FLAGELLAR MOTOR COMPLEX"/>
    <property type="match status" value="1"/>
</dbReference>
<dbReference type="RefSeq" id="WP_125135845.1">
    <property type="nucleotide sequence ID" value="NZ_LR130778.1"/>
</dbReference>
<dbReference type="CDD" id="cd07185">
    <property type="entry name" value="OmpA_C-like"/>
    <property type="match status" value="1"/>
</dbReference>
<evidence type="ECO:0000259" key="8">
    <source>
        <dbReference type="PROSITE" id="PS51123"/>
    </source>
</evidence>
<dbReference type="PANTHER" id="PTHR30329:SF21">
    <property type="entry name" value="LIPOPROTEIN YIAD-RELATED"/>
    <property type="match status" value="1"/>
</dbReference>
<keyword evidence="10" id="KW-1185">Reference proteome</keyword>
<dbReference type="InterPro" id="IPR025713">
    <property type="entry name" value="MotB-like_N_dom"/>
</dbReference>
<dbReference type="KEGG" id="cbar:PATL70BA_0460"/>
<dbReference type="InterPro" id="IPR050330">
    <property type="entry name" value="Bact_OuterMem_StrucFunc"/>
</dbReference>
<evidence type="ECO:0000256" key="4">
    <source>
        <dbReference type="ARBA" id="ARBA00022692"/>
    </source>
</evidence>
<protein>
    <submittedName>
        <fullName evidence="9">Chemotaxis protein</fullName>
    </submittedName>
</protein>
<organism evidence="9 10">
    <name type="scientific">Petrocella atlantisensis</name>
    <dbReference type="NCBI Taxonomy" id="2173034"/>
    <lineage>
        <taxon>Bacteria</taxon>
        <taxon>Bacillati</taxon>
        <taxon>Bacillota</taxon>
        <taxon>Clostridia</taxon>
        <taxon>Lachnospirales</taxon>
        <taxon>Vallitaleaceae</taxon>
        <taxon>Petrocella</taxon>
    </lineage>
</organism>
<keyword evidence="5" id="KW-1133">Transmembrane helix</keyword>
<evidence type="ECO:0000256" key="7">
    <source>
        <dbReference type="PROSITE-ProRule" id="PRU00473"/>
    </source>
</evidence>
<keyword evidence="3" id="KW-1003">Cell membrane</keyword>
<evidence type="ECO:0000313" key="9">
    <source>
        <dbReference type="EMBL" id="VDN46314.1"/>
    </source>
</evidence>
<sequence>MKKRQEEAKKGAPAWMATYGDMVTLLLCFFVLLFSMSSVDIRKFKEAIASFNDQIDIMPGGEALVDADLITNGVNQLSDIQIIVENSLSQGSEGTTESDEELSDEQKKAVALDEAREVYERVNAYLTDQGIREEVDVSYALNFVKITIPGEALFDSGQAIIKPEALSVISILGEMIKGQSYEAYNIQIEGHTDNVPIRTAFFPSNWELSASRAIAVGKYLIDNMGFSEEKIACTGYGEYRPIVSNDSNANRAKNRRVEMKIVLQSEEVQVEEYNTINAE</sequence>